<feature type="transmembrane region" description="Helical" evidence="6">
    <location>
        <begin position="211"/>
        <end position="236"/>
    </location>
</feature>
<evidence type="ECO:0000256" key="2">
    <source>
        <dbReference type="ARBA" id="ARBA00022475"/>
    </source>
</evidence>
<dbReference type="Proteomes" id="UP001595476">
    <property type="component" value="Unassembled WGS sequence"/>
</dbReference>
<keyword evidence="4 6" id="KW-1133">Transmembrane helix</keyword>
<name>A0ABV7HHW2_9GAMM</name>
<feature type="transmembrane region" description="Helical" evidence="6">
    <location>
        <begin position="113"/>
        <end position="131"/>
    </location>
</feature>
<dbReference type="NCBIfam" id="TIGR00704">
    <property type="entry name" value="NaPi_cotrn_rel"/>
    <property type="match status" value="1"/>
</dbReference>
<evidence type="ECO:0000256" key="1">
    <source>
        <dbReference type="ARBA" id="ARBA00004651"/>
    </source>
</evidence>
<dbReference type="InterPro" id="IPR004633">
    <property type="entry name" value="NaPi_cotrn-rel/YqeW-like"/>
</dbReference>
<dbReference type="Gene3D" id="1.20.58.220">
    <property type="entry name" value="Phosphate transport system protein phou homolog 2, domain 2"/>
    <property type="match status" value="1"/>
</dbReference>
<dbReference type="NCBIfam" id="NF037997">
    <property type="entry name" value="Na_Pi_symport"/>
    <property type="match status" value="1"/>
</dbReference>
<evidence type="ECO:0000313" key="8">
    <source>
        <dbReference type="EMBL" id="MFC3152005.1"/>
    </source>
</evidence>
<comment type="subcellular location">
    <subcellularLocation>
        <location evidence="1">Cell membrane</location>
        <topology evidence="1">Multi-pass membrane protein</topology>
    </subcellularLocation>
</comment>
<evidence type="ECO:0000256" key="3">
    <source>
        <dbReference type="ARBA" id="ARBA00022692"/>
    </source>
</evidence>
<reference evidence="9" key="1">
    <citation type="journal article" date="2019" name="Int. J. Syst. Evol. Microbiol.">
        <title>The Global Catalogue of Microorganisms (GCM) 10K type strain sequencing project: providing services to taxonomists for standard genome sequencing and annotation.</title>
        <authorList>
            <consortium name="The Broad Institute Genomics Platform"/>
            <consortium name="The Broad Institute Genome Sequencing Center for Infectious Disease"/>
            <person name="Wu L."/>
            <person name="Ma J."/>
        </authorList>
    </citation>
    <scope>NUCLEOTIDE SEQUENCE [LARGE SCALE GENOMIC DNA]</scope>
    <source>
        <strain evidence="9">KCTC 52438</strain>
    </source>
</reference>
<keyword evidence="5 6" id="KW-0472">Membrane</keyword>
<feature type="transmembrane region" description="Helical" evidence="6">
    <location>
        <begin position="248"/>
        <end position="266"/>
    </location>
</feature>
<dbReference type="InterPro" id="IPR026022">
    <property type="entry name" value="PhoU_dom"/>
</dbReference>
<dbReference type="Pfam" id="PF02690">
    <property type="entry name" value="Na_Pi_cotrans"/>
    <property type="match status" value="2"/>
</dbReference>
<keyword evidence="3 6" id="KW-0812">Transmembrane</keyword>
<feature type="transmembrane region" description="Helical" evidence="6">
    <location>
        <begin position="137"/>
        <end position="159"/>
    </location>
</feature>
<keyword evidence="9" id="KW-1185">Reference proteome</keyword>
<evidence type="ECO:0000256" key="5">
    <source>
        <dbReference type="ARBA" id="ARBA00023136"/>
    </source>
</evidence>
<evidence type="ECO:0000256" key="4">
    <source>
        <dbReference type="ARBA" id="ARBA00022989"/>
    </source>
</evidence>
<feature type="transmembrane region" description="Helical" evidence="6">
    <location>
        <begin position="12"/>
        <end position="31"/>
    </location>
</feature>
<keyword evidence="2" id="KW-1003">Cell membrane</keyword>
<comment type="caution">
    <text evidence="8">The sequence shown here is derived from an EMBL/GenBank/DDBJ whole genome shotgun (WGS) entry which is preliminary data.</text>
</comment>
<dbReference type="PANTHER" id="PTHR10010">
    <property type="entry name" value="SOLUTE CARRIER FAMILY 34 SODIUM PHOSPHATE , MEMBER 2-RELATED"/>
    <property type="match status" value="1"/>
</dbReference>
<evidence type="ECO:0000313" key="9">
    <source>
        <dbReference type="Proteomes" id="UP001595476"/>
    </source>
</evidence>
<evidence type="ECO:0000256" key="6">
    <source>
        <dbReference type="SAM" id="Phobius"/>
    </source>
</evidence>
<accession>A0ABV7HHW2</accession>
<protein>
    <submittedName>
        <fullName evidence="8">Na/Pi cotransporter family protein</fullName>
    </submittedName>
</protein>
<proteinExistence type="predicted"/>
<gene>
    <name evidence="8" type="ORF">ACFOEK_13265</name>
</gene>
<dbReference type="InterPro" id="IPR003841">
    <property type="entry name" value="Na/Pi_transpt"/>
</dbReference>
<sequence>MLLSNDVEWLPMLMGLLGGLALFLYGIGKMCDSLQEISGRRLKSWLASVTRNRWLGAFSGATVTAVIQSSSVTTILVVGFVSAGLMNMTQSIGVIMGANIGTTVTAQIVAFKITKLSLVFVAVGFSCHFFGKEEKIKAYGSAILGLGLLFLGMNIMSDAMAPLRNYPPFLELIKSLSNPLLAIVVGTAFTTLVQSSSATTAIVVVMAGQGFIGLEAGIALALGANIGTCITTAVLASIGKTVEAKRAASIHVIFNLLGACLWLPLISELARLSVFISPISNDLSGIEQAVRDTPRQIANANTLFNVINTFLFLPFAQSLGRLACWFFPERPAPTKDIVVAKFLDSALVDSPALALARVRLEVTHMGGLVITMISRFGKALGTQALNKLHELNKIDDQVDVLQEKLLNYLGSIKRSSLTNAQMQEVVQLMATIDHIEHVGDDISVGLLRVARKSVEFEIEISEETQQDFQQLFEKLETAFAYAIRSVGFEDQKAAQEVLSLDDEIESLISRVLDRQAKKLKGSSNRAMVFRIEMAFCEQARHIYSLSRRIAILVLPKHIAPDA</sequence>
<dbReference type="Pfam" id="PF01895">
    <property type="entry name" value="PhoU"/>
    <property type="match status" value="1"/>
</dbReference>
<dbReference type="InterPro" id="IPR038078">
    <property type="entry name" value="PhoU-like_sf"/>
</dbReference>
<dbReference type="EMBL" id="JBHRSZ010000005">
    <property type="protein sequence ID" value="MFC3152005.1"/>
    <property type="molecule type" value="Genomic_DNA"/>
</dbReference>
<feature type="domain" description="PhoU" evidence="7">
    <location>
        <begin position="362"/>
        <end position="441"/>
    </location>
</feature>
<evidence type="ECO:0000259" key="7">
    <source>
        <dbReference type="Pfam" id="PF01895"/>
    </source>
</evidence>
<organism evidence="8 9">
    <name type="scientific">Litoribrevibacter euphylliae</name>
    <dbReference type="NCBI Taxonomy" id="1834034"/>
    <lineage>
        <taxon>Bacteria</taxon>
        <taxon>Pseudomonadati</taxon>
        <taxon>Pseudomonadota</taxon>
        <taxon>Gammaproteobacteria</taxon>
        <taxon>Oceanospirillales</taxon>
        <taxon>Oceanospirillaceae</taxon>
        <taxon>Litoribrevibacter</taxon>
    </lineage>
</organism>
<dbReference type="RefSeq" id="WP_386721726.1">
    <property type="nucleotide sequence ID" value="NZ_JBHRSZ010000005.1"/>
</dbReference>
<dbReference type="PANTHER" id="PTHR10010:SF46">
    <property type="entry name" value="SODIUM-DEPENDENT PHOSPHATE TRANSPORT PROTEIN 2B"/>
    <property type="match status" value="1"/>
</dbReference>
<dbReference type="SUPFAM" id="SSF109755">
    <property type="entry name" value="PhoU-like"/>
    <property type="match status" value="1"/>
</dbReference>